<name>A0A3A1ULW2_9BACL</name>
<proteinExistence type="inferred from homology"/>
<dbReference type="Gene3D" id="3.40.50.720">
    <property type="entry name" value="NAD(P)-binding Rossmann-like Domain"/>
    <property type="match status" value="1"/>
</dbReference>
<dbReference type="Gene3D" id="3.40.50.10860">
    <property type="entry name" value="Leucine Dehydrogenase, chain A, domain 1"/>
    <property type="match status" value="1"/>
</dbReference>
<organism evidence="8 9">
    <name type="scientific">Paenibacillus nanensis</name>
    <dbReference type="NCBI Taxonomy" id="393251"/>
    <lineage>
        <taxon>Bacteria</taxon>
        <taxon>Bacillati</taxon>
        <taxon>Bacillota</taxon>
        <taxon>Bacilli</taxon>
        <taxon>Bacillales</taxon>
        <taxon>Paenibacillaceae</taxon>
        <taxon>Paenibacillus</taxon>
    </lineage>
</organism>
<evidence type="ECO:0000256" key="4">
    <source>
        <dbReference type="PIRSR" id="PIRSR000188-1"/>
    </source>
</evidence>
<feature type="domain" description="Glutamate/phenylalanine/leucine/valine/L-tryptophan dehydrogenase C-terminal" evidence="7">
    <location>
        <begin position="142"/>
        <end position="341"/>
    </location>
</feature>
<keyword evidence="9" id="KW-1185">Reference proteome</keyword>
<dbReference type="InterPro" id="IPR046346">
    <property type="entry name" value="Aminoacid_DH-like_N_sf"/>
</dbReference>
<evidence type="ECO:0000256" key="5">
    <source>
        <dbReference type="PIRSR" id="PIRSR000188-2"/>
    </source>
</evidence>
<evidence type="ECO:0000313" key="8">
    <source>
        <dbReference type="EMBL" id="RIX48733.1"/>
    </source>
</evidence>
<dbReference type="PANTHER" id="PTHR42722">
    <property type="entry name" value="LEUCINE DEHYDROGENASE"/>
    <property type="match status" value="1"/>
</dbReference>
<keyword evidence="3 5" id="KW-0520">NAD</keyword>
<dbReference type="PIRSF" id="PIRSF000188">
    <property type="entry name" value="Phe_leu_dh"/>
    <property type="match status" value="1"/>
</dbReference>
<dbReference type="InterPro" id="IPR006097">
    <property type="entry name" value="Glu/Leu/Phe/Val/Trp_DH_dimer"/>
</dbReference>
<dbReference type="PRINTS" id="PR00082">
    <property type="entry name" value="GLFDHDRGNASE"/>
</dbReference>
<dbReference type="Pfam" id="PF02812">
    <property type="entry name" value="ELFV_dehydrog_N"/>
    <property type="match status" value="1"/>
</dbReference>
<dbReference type="FunFam" id="3.40.50.10860:FF:000010">
    <property type="entry name" value="Leucine dehydrogenase"/>
    <property type="match status" value="1"/>
</dbReference>
<dbReference type="OrthoDB" id="9803297at2"/>
<comment type="caution">
    <text evidence="8">The sequence shown here is derived from an EMBL/GenBank/DDBJ whole genome shotgun (WGS) entry which is preliminary data.</text>
</comment>
<dbReference type="InterPro" id="IPR036291">
    <property type="entry name" value="NAD(P)-bd_dom_sf"/>
</dbReference>
<reference evidence="8 9" key="1">
    <citation type="submission" date="2018-09" db="EMBL/GenBank/DDBJ databases">
        <title>Paenibacillus aracenensis nov. sp. isolated from a cave in southern Spain.</title>
        <authorList>
            <person name="Jurado V."/>
            <person name="Gutierrez-Patricio S."/>
            <person name="Gonzalez-Pimentel J.L."/>
            <person name="Miller A.Z."/>
            <person name="Laiz L."/>
            <person name="Saiz-Jimenez C."/>
        </authorList>
    </citation>
    <scope>NUCLEOTIDE SEQUENCE [LARGE SCALE GENOMIC DNA]</scope>
    <source>
        <strain evidence="8 9">DSM 22867</strain>
    </source>
</reference>
<dbReference type="AlphaFoldDB" id="A0A3A1ULW2"/>
<dbReference type="InterPro" id="IPR006096">
    <property type="entry name" value="Glu/Leu/Phe/Val/Trp_DH_C"/>
</dbReference>
<dbReference type="SMART" id="SM00839">
    <property type="entry name" value="ELFV_dehydrog"/>
    <property type="match status" value="1"/>
</dbReference>
<feature type="binding site" evidence="5">
    <location>
        <begin position="178"/>
        <end position="183"/>
    </location>
    <ligand>
        <name>NAD(+)</name>
        <dbReference type="ChEBI" id="CHEBI:57540"/>
    </ligand>
</feature>
<gene>
    <name evidence="8" type="ORF">D3P08_23855</name>
</gene>
<dbReference type="CDD" id="cd01075">
    <property type="entry name" value="NAD_bind_Leu_Phe_Val_DH"/>
    <property type="match status" value="1"/>
</dbReference>
<dbReference type="Pfam" id="PF00208">
    <property type="entry name" value="ELFV_dehydrog"/>
    <property type="match status" value="1"/>
</dbReference>
<keyword evidence="5" id="KW-0547">Nucleotide-binding</keyword>
<comment type="similarity">
    <text evidence="1 6">Belongs to the Glu/Leu/Phe/Val dehydrogenases family.</text>
</comment>
<keyword evidence="2 6" id="KW-0560">Oxidoreductase</keyword>
<dbReference type="PANTHER" id="PTHR42722:SF1">
    <property type="entry name" value="VALINE DEHYDROGENASE"/>
    <property type="match status" value="1"/>
</dbReference>
<dbReference type="Proteomes" id="UP000266482">
    <property type="component" value="Unassembled WGS sequence"/>
</dbReference>
<dbReference type="SUPFAM" id="SSF51735">
    <property type="entry name" value="NAD(P)-binding Rossmann-fold domains"/>
    <property type="match status" value="1"/>
</dbReference>
<dbReference type="EMBL" id="QXQA01000020">
    <property type="protein sequence ID" value="RIX48733.1"/>
    <property type="molecule type" value="Genomic_DNA"/>
</dbReference>
<evidence type="ECO:0000256" key="2">
    <source>
        <dbReference type="ARBA" id="ARBA00023002"/>
    </source>
</evidence>
<dbReference type="RefSeq" id="WP_119602635.1">
    <property type="nucleotide sequence ID" value="NZ_QXQA01000020.1"/>
</dbReference>
<evidence type="ECO:0000256" key="6">
    <source>
        <dbReference type="RuleBase" id="RU004417"/>
    </source>
</evidence>
<dbReference type="SUPFAM" id="SSF53223">
    <property type="entry name" value="Aminoacid dehydrogenase-like, N-terminal domain"/>
    <property type="match status" value="1"/>
</dbReference>
<dbReference type="GO" id="GO:0000166">
    <property type="term" value="F:nucleotide binding"/>
    <property type="evidence" value="ECO:0007669"/>
    <property type="project" value="UniProtKB-KW"/>
</dbReference>
<evidence type="ECO:0000256" key="1">
    <source>
        <dbReference type="ARBA" id="ARBA00006382"/>
    </source>
</evidence>
<dbReference type="GO" id="GO:0016639">
    <property type="term" value="F:oxidoreductase activity, acting on the CH-NH2 group of donors, NAD or NADP as acceptor"/>
    <property type="evidence" value="ECO:0007669"/>
    <property type="project" value="InterPro"/>
</dbReference>
<feature type="active site" description="Proton donor/acceptor" evidence="4">
    <location>
        <position position="76"/>
    </location>
</feature>
<accession>A0A3A1ULW2</accession>
<dbReference type="GO" id="GO:0006520">
    <property type="term" value="P:amino acid metabolic process"/>
    <property type="evidence" value="ECO:0007669"/>
    <property type="project" value="InterPro"/>
</dbReference>
<sequence>MDIWKQDYEQLIFLQDRSTLFKAVIAVHHTKLGPALGGCRMMHYGSEEEAALDALRLARGMTYKSALAGIPYGGGKAVLIARPGSSRMRETWFRTLGKQLQKLNGLYITGLDLGSTVQDMDWVREETSYVTDTTGSLGATNELTATMTAYGVFLGIQASLKRVYGSESPHSRVIAVQGLGKVGYKLCRYLSEAGAKLIVADVDPERVRLAAAEFGAAPCDPNAIVSVPCDVFSPCALGGVLNEASIPGLRCAAVAGAANNQLAAEEDGDRLHERGILYAPDYAVNAGGIIVTAAELEGADAAKAKRDTERIYNNLERIFAQAAASGLSTARAADQMTEALLK</sequence>
<evidence type="ECO:0000256" key="3">
    <source>
        <dbReference type="ARBA" id="ARBA00023027"/>
    </source>
</evidence>
<evidence type="ECO:0000313" key="9">
    <source>
        <dbReference type="Proteomes" id="UP000266482"/>
    </source>
</evidence>
<dbReference type="InterPro" id="IPR006095">
    <property type="entry name" value="Glu/Leu/Phe/Val/Trp_DH"/>
</dbReference>
<protein>
    <submittedName>
        <fullName evidence="8">Glu/Leu/Phe/Val dehydrogenase</fullName>
    </submittedName>
</protein>
<evidence type="ECO:0000259" key="7">
    <source>
        <dbReference type="SMART" id="SM00839"/>
    </source>
</evidence>
<dbReference type="InterPro" id="IPR016211">
    <property type="entry name" value="Glu/Phe/Leu/Val/Trp_DH_bac/arc"/>
</dbReference>